<gene>
    <name evidence="6" type="ORF">CDCA_CDCA04G1445</name>
</gene>
<evidence type="ECO:0000313" key="7">
    <source>
        <dbReference type="Proteomes" id="UP001301350"/>
    </source>
</evidence>
<dbReference type="Gene3D" id="3.10.330.10">
    <property type="match status" value="1"/>
</dbReference>
<feature type="region of interest" description="Disordered" evidence="3">
    <location>
        <begin position="223"/>
        <end position="335"/>
    </location>
</feature>
<evidence type="ECO:0000256" key="3">
    <source>
        <dbReference type="SAM" id="MobiDB-lite"/>
    </source>
</evidence>
<keyword evidence="2" id="KW-0833">Ubl conjugation pathway</keyword>
<dbReference type="AlphaFoldDB" id="A0AAV9ITJ4"/>
<dbReference type="Pfam" id="PF03152">
    <property type="entry name" value="UFD1_N1"/>
    <property type="match status" value="1"/>
</dbReference>
<dbReference type="GO" id="GO:0036503">
    <property type="term" value="P:ERAD pathway"/>
    <property type="evidence" value="ECO:0007669"/>
    <property type="project" value="TreeGrafter"/>
</dbReference>
<sequence>MFHNPWGDAGDDDGPLSFGAPFGVPAAVGPTLNRRGAYDRQLRCYSLAFSAAAKPEYERGDKVLLPPSHLAELIERNVAAPMVFRVTCVRSSRTTHVGVIEFTAEEGTCYAPHWLMENLAAQEGDLVRLQSASLPKAEYAKLQPQLTEFTRIRNPRAVLETRLRHFTALTRGDEIAIEYNGKTYWITVVECRPAEAVCVIETDVSVEFAPPRDAAAVAAAEASGSAEAKEASESTKVRFGRTGGGGDGGGGEVSKSRALRARKTQTASGAAESANENGTENYWARLGGGRTLSGRASERRAMETPERRGEEERTGERGEKLTPKFPGEGRTLREG</sequence>
<proteinExistence type="inferred from homology"/>
<comment type="similarity">
    <text evidence="1">Belongs to the UFD1 family.</text>
</comment>
<feature type="compositionally biased region" description="Basic and acidic residues" evidence="3">
    <location>
        <begin position="227"/>
        <end position="236"/>
    </location>
</feature>
<dbReference type="Gene3D" id="2.40.40.50">
    <property type="entry name" value="Ubiquitin fusion degradation protein UFD1, N-terminal domain"/>
    <property type="match status" value="1"/>
</dbReference>
<keyword evidence="7" id="KW-1185">Reference proteome</keyword>
<dbReference type="GO" id="GO:0031593">
    <property type="term" value="F:polyubiquitin modification-dependent protein binding"/>
    <property type="evidence" value="ECO:0007669"/>
    <property type="project" value="TreeGrafter"/>
</dbReference>
<dbReference type="Pfam" id="PF24842">
    <property type="entry name" value="UFD1_N2"/>
    <property type="match status" value="1"/>
</dbReference>
<feature type="compositionally biased region" description="Basic and acidic residues" evidence="3">
    <location>
        <begin position="296"/>
        <end position="322"/>
    </location>
</feature>
<dbReference type="PANTHER" id="PTHR12555">
    <property type="entry name" value="UBIQUITIN FUSION DEGRADATON PROTEIN 1"/>
    <property type="match status" value="1"/>
</dbReference>
<evidence type="ECO:0000256" key="1">
    <source>
        <dbReference type="ARBA" id="ARBA00006043"/>
    </source>
</evidence>
<evidence type="ECO:0000259" key="4">
    <source>
        <dbReference type="Pfam" id="PF03152"/>
    </source>
</evidence>
<dbReference type="GO" id="GO:0034098">
    <property type="term" value="C:VCP-NPL4-UFD1 AAA ATPase complex"/>
    <property type="evidence" value="ECO:0007669"/>
    <property type="project" value="TreeGrafter"/>
</dbReference>
<organism evidence="6 7">
    <name type="scientific">Cyanidium caldarium</name>
    <name type="common">Red alga</name>
    <dbReference type="NCBI Taxonomy" id="2771"/>
    <lineage>
        <taxon>Eukaryota</taxon>
        <taxon>Rhodophyta</taxon>
        <taxon>Bangiophyceae</taxon>
        <taxon>Cyanidiales</taxon>
        <taxon>Cyanidiaceae</taxon>
        <taxon>Cyanidium</taxon>
    </lineage>
</organism>
<reference evidence="6 7" key="1">
    <citation type="submission" date="2022-07" db="EMBL/GenBank/DDBJ databases">
        <title>Genome-wide signatures of adaptation to extreme environments.</title>
        <authorList>
            <person name="Cho C.H."/>
            <person name="Yoon H.S."/>
        </authorList>
    </citation>
    <scope>NUCLEOTIDE SEQUENCE [LARGE SCALE GENOMIC DNA]</scope>
    <source>
        <strain evidence="6 7">DBV 063 E5</strain>
    </source>
</reference>
<feature type="compositionally biased region" description="Gly residues" evidence="3">
    <location>
        <begin position="241"/>
        <end position="252"/>
    </location>
</feature>
<comment type="caution">
    <text evidence="6">The sequence shown here is derived from an EMBL/GenBank/DDBJ whole genome shotgun (WGS) entry which is preliminary data.</text>
</comment>
<feature type="domain" description="Ubiquitin fusion degradation protein UFD1 N-terminal subdomain 2" evidence="5">
    <location>
        <begin position="136"/>
        <end position="211"/>
    </location>
</feature>
<evidence type="ECO:0000259" key="5">
    <source>
        <dbReference type="Pfam" id="PF24842"/>
    </source>
</evidence>
<protein>
    <submittedName>
        <fullName evidence="6">Uncharacterized protein</fullName>
    </submittedName>
</protein>
<dbReference type="InterPro" id="IPR055417">
    <property type="entry name" value="UFD1_N1"/>
</dbReference>
<evidence type="ECO:0000313" key="6">
    <source>
        <dbReference type="EMBL" id="KAK4535420.1"/>
    </source>
</evidence>
<name>A0AAV9ITJ4_CYACA</name>
<dbReference type="PANTHER" id="PTHR12555:SF13">
    <property type="entry name" value="UBIQUITIN RECOGNITION FACTOR IN ER-ASSOCIATED DEGRADATION PROTEIN 1"/>
    <property type="match status" value="1"/>
</dbReference>
<dbReference type="EMBL" id="JANCYW010000004">
    <property type="protein sequence ID" value="KAK4535420.1"/>
    <property type="molecule type" value="Genomic_DNA"/>
</dbReference>
<dbReference type="GO" id="GO:0006511">
    <property type="term" value="P:ubiquitin-dependent protein catabolic process"/>
    <property type="evidence" value="ECO:0007669"/>
    <property type="project" value="InterPro"/>
</dbReference>
<dbReference type="Proteomes" id="UP001301350">
    <property type="component" value="Unassembled WGS sequence"/>
</dbReference>
<dbReference type="InterPro" id="IPR042299">
    <property type="entry name" value="Ufd1-like_Nn"/>
</dbReference>
<feature type="domain" description="Ubiquitin fusion degradation protein UFD1 N-terminal subdomain 1" evidence="4">
    <location>
        <begin position="38"/>
        <end position="135"/>
    </location>
</feature>
<evidence type="ECO:0000256" key="2">
    <source>
        <dbReference type="ARBA" id="ARBA00022786"/>
    </source>
</evidence>
<feature type="compositionally biased region" description="Polar residues" evidence="3">
    <location>
        <begin position="264"/>
        <end position="280"/>
    </location>
</feature>
<dbReference type="InterPro" id="IPR055418">
    <property type="entry name" value="UFD1_N2"/>
</dbReference>
<accession>A0AAV9ITJ4</accession>
<dbReference type="InterPro" id="IPR004854">
    <property type="entry name" value="Ufd1-like"/>
</dbReference>